<name>A0ABT9DVV9_9PROT</name>
<proteinExistence type="predicted"/>
<keyword evidence="1" id="KW-0560">Oxidoreductase</keyword>
<dbReference type="EMBL" id="JAUTWS010000005">
    <property type="protein sequence ID" value="MDO9708035.1"/>
    <property type="molecule type" value="Genomic_DNA"/>
</dbReference>
<organism evidence="3 4">
    <name type="scientific">Paracraurococcus lichenis</name>
    <dbReference type="NCBI Taxonomy" id="3064888"/>
    <lineage>
        <taxon>Bacteria</taxon>
        <taxon>Pseudomonadati</taxon>
        <taxon>Pseudomonadota</taxon>
        <taxon>Alphaproteobacteria</taxon>
        <taxon>Acetobacterales</taxon>
        <taxon>Roseomonadaceae</taxon>
        <taxon>Paracraurococcus</taxon>
    </lineage>
</organism>
<feature type="compositionally biased region" description="Low complexity" evidence="2">
    <location>
        <begin position="232"/>
        <end position="243"/>
    </location>
</feature>
<evidence type="ECO:0000256" key="2">
    <source>
        <dbReference type="SAM" id="MobiDB-lite"/>
    </source>
</evidence>
<dbReference type="Proteomes" id="UP001243009">
    <property type="component" value="Unassembled WGS sequence"/>
</dbReference>
<comment type="caution">
    <text evidence="3">The sequence shown here is derived from an EMBL/GenBank/DDBJ whole genome shotgun (WGS) entry which is preliminary data.</text>
</comment>
<sequence>MTTSLIMSAINEKIARSRAWSNPVFERSRRGPWSCEDARVIGFEYLAFTAAFPKMLSALCARVDDDGMRALLVEILHSELGSGNPENAHARLFVRLLASCLDAQEVTRALAERPQGRLPSTRDFLRGLQALYAEAPLSRALGAQYALEFQADNMLESLSRGFHAMRLDERNLEFFRVHEVEEKDHIRLMQIALQRLLHNGEDKEELMQGAQACTGLFSAFWHGIGEALARASPAAAPARGPSPDGMPAGPRN</sequence>
<evidence type="ECO:0000313" key="3">
    <source>
        <dbReference type="EMBL" id="MDO9708035.1"/>
    </source>
</evidence>
<evidence type="ECO:0000313" key="4">
    <source>
        <dbReference type="Proteomes" id="UP001243009"/>
    </source>
</evidence>
<accession>A0ABT9DVV9</accession>
<feature type="region of interest" description="Disordered" evidence="2">
    <location>
        <begin position="232"/>
        <end position="252"/>
    </location>
</feature>
<dbReference type="RefSeq" id="WP_305102905.1">
    <property type="nucleotide sequence ID" value="NZ_JAUTWS010000005.1"/>
</dbReference>
<dbReference type="SMART" id="SM01236">
    <property type="entry name" value="Haem_oxygenase_2"/>
    <property type="match status" value="1"/>
</dbReference>
<gene>
    <name evidence="3" type="ORF">Q7A36_06765</name>
</gene>
<dbReference type="PANTHER" id="PTHR40279:SF3">
    <property type="entry name" value="4-AMINOBENZOATE SYNTHASE"/>
    <property type="match status" value="1"/>
</dbReference>
<dbReference type="InterPro" id="IPR016084">
    <property type="entry name" value="Haem_Oase-like_multi-hlx"/>
</dbReference>
<protein>
    <submittedName>
        <fullName evidence="3">Iron-containing redox enzyme family protein</fullName>
    </submittedName>
</protein>
<evidence type="ECO:0000256" key="1">
    <source>
        <dbReference type="ARBA" id="ARBA00023002"/>
    </source>
</evidence>
<reference evidence="3 4" key="1">
    <citation type="submission" date="2023-08" db="EMBL/GenBank/DDBJ databases">
        <title>The draft genome sequence of Paracraurococcus sp. LOR1-02.</title>
        <authorList>
            <person name="Kingkaew E."/>
            <person name="Tanasupawat S."/>
        </authorList>
    </citation>
    <scope>NUCLEOTIDE SEQUENCE [LARGE SCALE GENOMIC DNA]</scope>
    <source>
        <strain evidence="3 4">LOR1-02</strain>
    </source>
</reference>
<dbReference type="PANTHER" id="PTHR40279">
    <property type="entry name" value="PQQC-LIKE PROTEIN"/>
    <property type="match status" value="1"/>
</dbReference>
<dbReference type="InterPro" id="IPR039068">
    <property type="entry name" value="PqqC-like"/>
</dbReference>
<dbReference type="Gene3D" id="1.20.910.10">
    <property type="entry name" value="Heme oxygenase-like"/>
    <property type="match status" value="1"/>
</dbReference>
<keyword evidence="4" id="KW-1185">Reference proteome</keyword>
<dbReference type="Pfam" id="PF14518">
    <property type="entry name" value="Haem_oxygenas_2"/>
    <property type="match status" value="1"/>
</dbReference>
<dbReference type="SUPFAM" id="SSF48613">
    <property type="entry name" value="Heme oxygenase-like"/>
    <property type="match status" value="1"/>
</dbReference>